<evidence type="ECO:0000313" key="12">
    <source>
        <dbReference type="EMBL" id="GKV04283.1"/>
    </source>
</evidence>
<evidence type="ECO:0000256" key="2">
    <source>
        <dbReference type="ARBA" id="ARBA00012483"/>
    </source>
</evidence>
<dbReference type="Pfam" id="PF13639">
    <property type="entry name" value="zf-RING_2"/>
    <property type="match status" value="1"/>
</dbReference>
<keyword evidence="5 8" id="KW-0863">Zinc-finger</keyword>
<feature type="transmembrane region" description="Helical" evidence="10">
    <location>
        <begin position="462"/>
        <end position="482"/>
    </location>
</feature>
<accession>A0AAV5J2K8</accession>
<gene>
    <name evidence="12" type="ORF">SLEP1_g16459</name>
</gene>
<organism evidence="12 13">
    <name type="scientific">Rubroshorea leprosula</name>
    <dbReference type="NCBI Taxonomy" id="152421"/>
    <lineage>
        <taxon>Eukaryota</taxon>
        <taxon>Viridiplantae</taxon>
        <taxon>Streptophyta</taxon>
        <taxon>Embryophyta</taxon>
        <taxon>Tracheophyta</taxon>
        <taxon>Spermatophyta</taxon>
        <taxon>Magnoliopsida</taxon>
        <taxon>eudicotyledons</taxon>
        <taxon>Gunneridae</taxon>
        <taxon>Pentapetalae</taxon>
        <taxon>rosids</taxon>
        <taxon>malvids</taxon>
        <taxon>Malvales</taxon>
        <taxon>Dipterocarpaceae</taxon>
        <taxon>Rubroshorea</taxon>
    </lineage>
</organism>
<proteinExistence type="predicted"/>
<dbReference type="InterPro" id="IPR013083">
    <property type="entry name" value="Znf_RING/FYVE/PHD"/>
</dbReference>
<name>A0AAV5J2K8_9ROSI</name>
<evidence type="ECO:0000256" key="5">
    <source>
        <dbReference type="ARBA" id="ARBA00022771"/>
    </source>
</evidence>
<feature type="region of interest" description="Disordered" evidence="9">
    <location>
        <begin position="114"/>
        <end position="151"/>
    </location>
</feature>
<keyword evidence="10" id="KW-1133">Transmembrane helix</keyword>
<dbReference type="EC" id="2.3.2.27" evidence="2"/>
<dbReference type="GO" id="GO:0061630">
    <property type="term" value="F:ubiquitin protein ligase activity"/>
    <property type="evidence" value="ECO:0007669"/>
    <property type="project" value="UniProtKB-EC"/>
</dbReference>
<feature type="compositionally biased region" description="Acidic residues" evidence="9">
    <location>
        <begin position="240"/>
        <end position="258"/>
    </location>
</feature>
<keyword evidence="10" id="KW-0812">Transmembrane</keyword>
<dbReference type="SUPFAM" id="SSF57850">
    <property type="entry name" value="RING/U-box"/>
    <property type="match status" value="1"/>
</dbReference>
<dbReference type="InterPro" id="IPR001841">
    <property type="entry name" value="Znf_RING"/>
</dbReference>
<evidence type="ECO:0000256" key="7">
    <source>
        <dbReference type="ARBA" id="ARBA00022833"/>
    </source>
</evidence>
<dbReference type="Proteomes" id="UP001054252">
    <property type="component" value="Unassembled WGS sequence"/>
</dbReference>
<protein>
    <recommendedName>
        <fullName evidence="2">RING-type E3 ubiquitin transferase</fullName>
        <ecNumber evidence="2">2.3.2.27</ecNumber>
    </recommendedName>
</protein>
<comment type="caution">
    <text evidence="12">The sequence shown here is derived from an EMBL/GenBank/DDBJ whole genome shotgun (WGS) entry which is preliminary data.</text>
</comment>
<keyword evidence="3" id="KW-0808">Transferase</keyword>
<evidence type="ECO:0000256" key="1">
    <source>
        <dbReference type="ARBA" id="ARBA00000900"/>
    </source>
</evidence>
<comment type="catalytic activity">
    <reaction evidence="1">
        <text>S-ubiquitinyl-[E2 ubiquitin-conjugating enzyme]-L-cysteine + [acceptor protein]-L-lysine = [E2 ubiquitin-conjugating enzyme]-L-cysteine + N(6)-ubiquitinyl-[acceptor protein]-L-lysine.</text>
        <dbReference type="EC" id="2.3.2.27"/>
    </reaction>
</comment>
<evidence type="ECO:0000256" key="3">
    <source>
        <dbReference type="ARBA" id="ARBA00022679"/>
    </source>
</evidence>
<evidence type="ECO:0000256" key="10">
    <source>
        <dbReference type="SAM" id="Phobius"/>
    </source>
</evidence>
<evidence type="ECO:0000256" key="4">
    <source>
        <dbReference type="ARBA" id="ARBA00022723"/>
    </source>
</evidence>
<evidence type="ECO:0000256" key="6">
    <source>
        <dbReference type="ARBA" id="ARBA00022786"/>
    </source>
</evidence>
<dbReference type="Gene3D" id="3.30.40.10">
    <property type="entry name" value="Zinc/RING finger domain, C3HC4 (zinc finger)"/>
    <property type="match status" value="1"/>
</dbReference>
<evidence type="ECO:0000256" key="8">
    <source>
        <dbReference type="PROSITE-ProRule" id="PRU00175"/>
    </source>
</evidence>
<feature type="compositionally biased region" description="Basic residues" evidence="9">
    <location>
        <begin position="76"/>
        <end position="88"/>
    </location>
</feature>
<dbReference type="GO" id="GO:0005737">
    <property type="term" value="C:cytoplasm"/>
    <property type="evidence" value="ECO:0007669"/>
    <property type="project" value="TreeGrafter"/>
</dbReference>
<keyword evidence="4" id="KW-0479">Metal-binding</keyword>
<dbReference type="EMBL" id="BPVZ01000021">
    <property type="protein sequence ID" value="GKV04283.1"/>
    <property type="molecule type" value="Genomic_DNA"/>
</dbReference>
<dbReference type="PANTHER" id="PTHR15710:SF242">
    <property type="entry name" value="OS06G0633500 PROTEIN"/>
    <property type="match status" value="1"/>
</dbReference>
<dbReference type="PROSITE" id="PS50089">
    <property type="entry name" value="ZF_RING_2"/>
    <property type="match status" value="1"/>
</dbReference>
<feature type="domain" description="RING-type" evidence="11">
    <location>
        <begin position="344"/>
        <end position="385"/>
    </location>
</feature>
<dbReference type="AlphaFoldDB" id="A0AAV5J2K8"/>
<evidence type="ECO:0000313" key="13">
    <source>
        <dbReference type="Proteomes" id="UP001054252"/>
    </source>
</evidence>
<keyword evidence="7" id="KW-0862">Zinc</keyword>
<dbReference type="GO" id="GO:0016567">
    <property type="term" value="P:protein ubiquitination"/>
    <property type="evidence" value="ECO:0007669"/>
    <property type="project" value="TreeGrafter"/>
</dbReference>
<feature type="region of interest" description="Disordered" evidence="9">
    <location>
        <begin position="237"/>
        <end position="258"/>
    </location>
</feature>
<keyword evidence="13" id="KW-1185">Reference proteome</keyword>
<evidence type="ECO:0000259" key="11">
    <source>
        <dbReference type="PROSITE" id="PS50089"/>
    </source>
</evidence>
<keyword evidence="6" id="KW-0833">Ubl conjugation pathway</keyword>
<dbReference type="SMART" id="SM00184">
    <property type="entry name" value="RING"/>
    <property type="match status" value="1"/>
</dbReference>
<dbReference type="GO" id="GO:0008270">
    <property type="term" value="F:zinc ion binding"/>
    <property type="evidence" value="ECO:0007669"/>
    <property type="project" value="UniProtKB-KW"/>
</dbReference>
<feature type="compositionally biased region" description="Polar residues" evidence="9">
    <location>
        <begin position="132"/>
        <end position="144"/>
    </location>
</feature>
<dbReference type="FunFam" id="3.30.40.10:FF:000022">
    <property type="entry name" value="E3 ubiquitin-protein ligase RING1-like"/>
    <property type="match status" value="1"/>
</dbReference>
<evidence type="ECO:0000256" key="9">
    <source>
        <dbReference type="SAM" id="MobiDB-lite"/>
    </source>
</evidence>
<dbReference type="PANTHER" id="PTHR15710">
    <property type="entry name" value="E3 UBIQUITIN-PROTEIN LIGASE PRAJA"/>
    <property type="match status" value="1"/>
</dbReference>
<sequence>MDATPEILYQNLPASNGQAAFVVDHSSQPQPSVCVLCRRILAPDNHAASDLETVSFCGDCQFLLLEDLANPMQGSSRRRHSSRSRRNRPSSSESVEDLFSQRFSHMINMVRRSQSTSSWLGDQAPEGDAASRSLQHTSSHTTPSDSRRWRRVLSDSESDAFDNLESLYGDSESNVSFSQYRVFHGDSDAVSFSAYGGDSDDGHSFLDAEIFVHPDNGSNFDSDSDIDPMHAGLNQWNWDDPGDGEGEEDGEWEETGSEEETVAITVSRAGIPNAIISRPREINFPANNFPVRLHHPRGFQQLLDHLAEADSSRMGAPPASVSFVRNLPRIIVSEEHEKHDGLACAVCKDSLSVGTEVNQLPCLHLYHPSCILPWLSARNSCPLCRYELPTDDKDYEEGKQIVNSRVEMHEIQEQYASEDGYSDNSSEAEEVCELGPCVSGRRGVPDVDATMNTPVREGGADWLFHAAAPIVSIVGMVLVLWLSKPLIRGRGSTRRCSLPVYDRHPIQGSSPSPLNQRGNRGRRWFFF</sequence>
<reference evidence="12 13" key="1">
    <citation type="journal article" date="2021" name="Commun. Biol.">
        <title>The genome of Shorea leprosula (Dipterocarpaceae) highlights the ecological relevance of drought in aseasonal tropical rainforests.</title>
        <authorList>
            <person name="Ng K.K.S."/>
            <person name="Kobayashi M.J."/>
            <person name="Fawcett J.A."/>
            <person name="Hatakeyama M."/>
            <person name="Paape T."/>
            <person name="Ng C.H."/>
            <person name="Ang C.C."/>
            <person name="Tnah L.H."/>
            <person name="Lee C.T."/>
            <person name="Nishiyama T."/>
            <person name="Sese J."/>
            <person name="O'Brien M.J."/>
            <person name="Copetti D."/>
            <person name="Mohd Noor M.I."/>
            <person name="Ong R.C."/>
            <person name="Putra M."/>
            <person name="Sireger I.Z."/>
            <person name="Indrioko S."/>
            <person name="Kosugi Y."/>
            <person name="Izuno A."/>
            <person name="Isagi Y."/>
            <person name="Lee S.L."/>
            <person name="Shimizu K.K."/>
        </authorList>
    </citation>
    <scope>NUCLEOTIDE SEQUENCE [LARGE SCALE GENOMIC DNA]</scope>
    <source>
        <strain evidence="12">214</strain>
    </source>
</reference>
<keyword evidence="10" id="KW-0472">Membrane</keyword>
<feature type="region of interest" description="Disordered" evidence="9">
    <location>
        <begin position="73"/>
        <end position="96"/>
    </location>
</feature>